<dbReference type="GeneID" id="42305490"/>
<dbReference type="InterPro" id="IPR050301">
    <property type="entry name" value="NTE"/>
</dbReference>
<dbReference type="PATRIC" id="fig|47500.8.peg.6902"/>
<dbReference type="Gene3D" id="3.40.1090.10">
    <property type="entry name" value="Cytosolic phospholipase A2 catalytic domain"/>
    <property type="match status" value="1"/>
</dbReference>
<accession>A0A0D1Y977</accession>
<dbReference type="PANTHER" id="PTHR14226">
    <property type="entry name" value="NEUROPATHY TARGET ESTERASE/SWISS CHEESE D.MELANOGASTER"/>
    <property type="match status" value="1"/>
</dbReference>
<evidence type="ECO:0000313" key="7">
    <source>
        <dbReference type="EMBL" id="SDI35548.1"/>
    </source>
</evidence>
<dbReference type="InterPro" id="IPR002641">
    <property type="entry name" value="PNPLA_dom"/>
</dbReference>
<dbReference type="PROSITE" id="PS51635">
    <property type="entry name" value="PNPLA"/>
    <property type="match status" value="1"/>
</dbReference>
<evidence type="ECO:0000256" key="2">
    <source>
        <dbReference type="ARBA" id="ARBA00022963"/>
    </source>
</evidence>
<evidence type="ECO:0000256" key="1">
    <source>
        <dbReference type="ARBA" id="ARBA00022801"/>
    </source>
</evidence>
<dbReference type="STRING" id="47500.AF333_09780"/>
<dbReference type="Proteomes" id="UP000182836">
    <property type="component" value="Unassembled WGS sequence"/>
</dbReference>
<dbReference type="InterPro" id="IPR016035">
    <property type="entry name" value="Acyl_Trfase/lysoPLipase"/>
</dbReference>
<proteinExistence type="predicted"/>
<evidence type="ECO:0000259" key="5">
    <source>
        <dbReference type="PROSITE" id="PS51635"/>
    </source>
</evidence>
<dbReference type="PANTHER" id="PTHR14226:SF76">
    <property type="entry name" value="NTE FAMILY PROTEIN RSSA"/>
    <property type="match status" value="1"/>
</dbReference>
<feature type="active site" description="Proton acceptor" evidence="4">
    <location>
        <position position="151"/>
    </location>
</feature>
<feature type="domain" description="PNPLA" evidence="5">
    <location>
        <begin position="6"/>
        <end position="164"/>
    </location>
</feature>
<name>A0A0D1Y977_ANEMI</name>
<dbReference type="Pfam" id="PF01734">
    <property type="entry name" value="Patatin"/>
    <property type="match status" value="1"/>
</dbReference>
<evidence type="ECO:0000313" key="6">
    <source>
        <dbReference type="EMBL" id="KON95721.1"/>
    </source>
</evidence>
<dbReference type="OrthoDB" id="9770965at2"/>
<evidence type="ECO:0000256" key="4">
    <source>
        <dbReference type="PROSITE-ProRule" id="PRU01161"/>
    </source>
</evidence>
<keyword evidence="8" id="KW-1185">Reference proteome</keyword>
<reference evidence="7 9" key="2">
    <citation type="submission" date="2016-10" db="EMBL/GenBank/DDBJ databases">
        <authorList>
            <person name="de Groot N.N."/>
        </authorList>
    </citation>
    <scope>NUCLEOTIDE SEQUENCE [LARGE SCALE GENOMIC DNA]</scope>
    <source>
        <strain evidence="7 9">DSM 2895</strain>
    </source>
</reference>
<dbReference type="RefSeq" id="WP_043066025.1">
    <property type="nucleotide sequence ID" value="NZ_BJOA01000031.1"/>
</dbReference>
<feature type="short sequence motif" description="DGA/G" evidence="4">
    <location>
        <begin position="151"/>
        <end position="153"/>
    </location>
</feature>
<dbReference type="AlphaFoldDB" id="A0A0D1Y977"/>
<keyword evidence="2 4" id="KW-0442">Lipid degradation</keyword>
<dbReference type="EMBL" id="FNED01000003">
    <property type="protein sequence ID" value="SDI35548.1"/>
    <property type="molecule type" value="Genomic_DNA"/>
</dbReference>
<organism evidence="6 8">
    <name type="scientific">Aneurinibacillus migulanus</name>
    <name type="common">Bacillus migulanus</name>
    <dbReference type="NCBI Taxonomy" id="47500"/>
    <lineage>
        <taxon>Bacteria</taxon>
        <taxon>Bacillati</taxon>
        <taxon>Bacillota</taxon>
        <taxon>Bacilli</taxon>
        <taxon>Bacillales</taxon>
        <taxon>Paenibacillaceae</taxon>
        <taxon>Aneurinibacillus group</taxon>
        <taxon>Aneurinibacillus</taxon>
    </lineage>
</organism>
<evidence type="ECO:0000313" key="8">
    <source>
        <dbReference type="Proteomes" id="UP000037269"/>
    </source>
</evidence>
<keyword evidence="3 4" id="KW-0443">Lipid metabolism</keyword>
<dbReference type="GO" id="GO:0016787">
    <property type="term" value="F:hydrolase activity"/>
    <property type="evidence" value="ECO:0007669"/>
    <property type="project" value="UniProtKB-UniRule"/>
</dbReference>
<feature type="active site" description="Nucleophile" evidence="4">
    <location>
        <position position="39"/>
    </location>
</feature>
<dbReference type="GO" id="GO:0016042">
    <property type="term" value="P:lipid catabolic process"/>
    <property type="evidence" value="ECO:0007669"/>
    <property type="project" value="UniProtKB-UniRule"/>
</dbReference>
<dbReference type="Proteomes" id="UP000037269">
    <property type="component" value="Unassembled WGS sequence"/>
</dbReference>
<dbReference type="SUPFAM" id="SSF52151">
    <property type="entry name" value="FabD/lysophospholipase-like"/>
    <property type="match status" value="1"/>
</dbReference>
<feature type="short sequence motif" description="GXSXG" evidence="4">
    <location>
        <begin position="37"/>
        <end position="41"/>
    </location>
</feature>
<evidence type="ECO:0000313" key="9">
    <source>
        <dbReference type="Proteomes" id="UP000182836"/>
    </source>
</evidence>
<gene>
    <name evidence="6" type="ORF">AF333_09780</name>
    <name evidence="7" type="ORF">SAMN04487909_103186</name>
</gene>
<evidence type="ECO:0000256" key="3">
    <source>
        <dbReference type="ARBA" id="ARBA00023098"/>
    </source>
</evidence>
<keyword evidence="1 4" id="KW-0378">Hydrolase</keyword>
<protein>
    <submittedName>
        <fullName evidence="6">Esterase</fullName>
    </submittedName>
    <submittedName>
        <fullName evidence="7">NTE family protein</fullName>
    </submittedName>
</protein>
<comment type="caution">
    <text evidence="4">Lacks conserved residue(s) required for the propagation of feature annotation.</text>
</comment>
<dbReference type="EMBL" id="LGUG01000004">
    <property type="protein sequence ID" value="KON95721.1"/>
    <property type="molecule type" value="Genomic_DNA"/>
</dbReference>
<sequence>MPHIGLALGAGGARGFAHIGVLEILEEHGIMPAYLSGSSMGSLIASLYACGFTPQMMEKLAINLKRKHWLDLCVPGMGFVTGEKLRHIVKLLTRSKNIEELERPLSIVATDLASGERVVFTEGPIHEAVRASVSIPGIFVPYKLGSRLLVDGGVVDRVPIELVRTMGSELTIGVDVSLAPSNSPVRTFFDVIFQTIDVMEREIFLHRTVHADVMIRPDVGRFSSTSFTNIDIIIEEGRKAARLMVPHIQEKMEDWRRHA</sequence>
<reference evidence="6 8" key="1">
    <citation type="submission" date="2015-07" db="EMBL/GenBank/DDBJ databases">
        <title>Fjat-14205 dsm 2895.</title>
        <authorList>
            <person name="Liu B."/>
            <person name="Wang J."/>
            <person name="Zhu Y."/>
            <person name="Liu G."/>
            <person name="Chen Q."/>
            <person name="Chen Z."/>
            <person name="Lan J."/>
            <person name="Che J."/>
            <person name="Ge C."/>
            <person name="Shi H."/>
            <person name="Pan Z."/>
            <person name="Liu X."/>
        </authorList>
    </citation>
    <scope>NUCLEOTIDE SEQUENCE [LARGE SCALE GENOMIC DNA]</scope>
    <source>
        <strain evidence="6 8">DSM 2895</strain>
    </source>
</reference>